<feature type="region of interest" description="Disordered" evidence="1">
    <location>
        <begin position="125"/>
        <end position="145"/>
    </location>
</feature>
<accession>A0A385EEF3</accession>
<gene>
    <name evidence="2" type="ORF">CcrSC_gp448</name>
</gene>
<dbReference type="Proteomes" id="UP000259683">
    <property type="component" value="Segment"/>
</dbReference>
<evidence type="ECO:0000313" key="2">
    <source>
        <dbReference type="EMBL" id="AXQ70030.1"/>
    </source>
</evidence>
<reference evidence="2" key="1">
    <citation type="submission" date="2018-07" db="EMBL/GenBank/DDBJ databases">
        <authorList>
            <person name="Wilson K.M."/>
            <person name="Ely B."/>
        </authorList>
    </citation>
    <scope>NUCLEOTIDE SEQUENCE</scope>
</reference>
<feature type="compositionally biased region" description="Basic residues" evidence="1">
    <location>
        <begin position="126"/>
        <end position="138"/>
    </location>
</feature>
<proteinExistence type="predicted"/>
<name>A0A385EEF3_9CAUD</name>
<protein>
    <submittedName>
        <fullName evidence="2">Uncharacterized protein</fullName>
    </submittedName>
</protein>
<organism evidence="2 3">
    <name type="scientific">Caulobacter phage CcrSC</name>
    <dbReference type="NCBI Taxonomy" id="2283272"/>
    <lineage>
        <taxon>Viruses</taxon>
        <taxon>Duplodnaviria</taxon>
        <taxon>Heunggongvirae</taxon>
        <taxon>Uroviricota</taxon>
        <taxon>Caudoviricetes</taxon>
        <taxon>Jeanschmidtviridae</taxon>
        <taxon>Bertelyvirus</taxon>
        <taxon>Bertelyvirus SC</taxon>
    </lineage>
</organism>
<reference evidence="2" key="2">
    <citation type="submission" date="2021-07" db="EMBL/GenBank/DDBJ databases">
        <title>Giant CbK-like Caulobacter bacteriophages have genetically divergent genomes.</title>
        <authorList>
            <person name="Wilson K."/>
            <person name="Ely B."/>
        </authorList>
    </citation>
    <scope>NUCLEOTIDE SEQUENCE</scope>
</reference>
<dbReference type="EMBL" id="MH588547">
    <property type="protein sequence ID" value="AXQ70030.1"/>
    <property type="molecule type" value="Genomic_DNA"/>
</dbReference>
<evidence type="ECO:0000313" key="3">
    <source>
        <dbReference type="Proteomes" id="UP000259683"/>
    </source>
</evidence>
<keyword evidence="3" id="KW-1185">Reference proteome</keyword>
<sequence length="145" mass="16390">MISWPETYSFTREEMLAFVKQHDAYSEAFRSAFLGLVAASSGDRAITILGLTREGQRDDRFCYLGHITGADERLLIRCFENVRFGEAPPVLTEEGSNVLHFIAQFYPDEINDHIGPFSKAYAHLRAPPKPKADKKPKKDKTDVVV</sequence>
<evidence type="ECO:0000256" key="1">
    <source>
        <dbReference type="SAM" id="MobiDB-lite"/>
    </source>
</evidence>